<dbReference type="GO" id="GO:0043590">
    <property type="term" value="C:bacterial nucleoid"/>
    <property type="evidence" value="ECO:0007669"/>
    <property type="project" value="TreeGrafter"/>
</dbReference>
<evidence type="ECO:0000313" key="12">
    <source>
        <dbReference type="Proteomes" id="UP000191240"/>
    </source>
</evidence>
<keyword evidence="6 8" id="KW-0234">DNA repair</keyword>
<name>A0A1M6D8R9_9FIRM</name>
<dbReference type="AlphaFoldDB" id="A0A1M6D8R9"/>
<evidence type="ECO:0000259" key="10">
    <source>
        <dbReference type="Pfam" id="PF13476"/>
    </source>
</evidence>
<proteinExistence type="inferred from homology"/>
<evidence type="ECO:0000256" key="4">
    <source>
        <dbReference type="ARBA" id="ARBA00022763"/>
    </source>
</evidence>
<dbReference type="OrthoDB" id="9806954at2"/>
<dbReference type="GO" id="GO:0016887">
    <property type="term" value="F:ATP hydrolysis activity"/>
    <property type="evidence" value="ECO:0007669"/>
    <property type="project" value="InterPro"/>
</dbReference>
<evidence type="ECO:0000256" key="7">
    <source>
        <dbReference type="ARBA" id="ARBA00033408"/>
    </source>
</evidence>
<keyword evidence="5" id="KW-0067">ATP-binding</keyword>
<feature type="coiled-coil region" evidence="9">
    <location>
        <begin position="168"/>
        <end position="225"/>
    </location>
</feature>
<dbReference type="GO" id="GO:0006302">
    <property type="term" value="P:double-strand break repair"/>
    <property type="evidence" value="ECO:0007669"/>
    <property type="project" value="InterPro"/>
</dbReference>
<evidence type="ECO:0000256" key="1">
    <source>
        <dbReference type="ARBA" id="ARBA00009441"/>
    </source>
</evidence>
<evidence type="ECO:0000256" key="2">
    <source>
        <dbReference type="ARBA" id="ARBA00021315"/>
    </source>
</evidence>
<accession>A0A1M6D8R9</accession>
<keyword evidence="9" id="KW-0175">Coiled coil</keyword>
<dbReference type="GO" id="GO:0006310">
    <property type="term" value="P:DNA recombination"/>
    <property type="evidence" value="ECO:0007669"/>
    <property type="project" value="InterPro"/>
</dbReference>
<protein>
    <recommendedName>
        <fullName evidence="2 8">DNA repair protein RecN</fullName>
    </recommendedName>
    <alternativeName>
        <fullName evidence="7 8">Recombination protein N</fullName>
    </alternativeName>
</protein>
<dbReference type="InterPro" id="IPR038729">
    <property type="entry name" value="Rad50/SbcC_AAA"/>
</dbReference>
<comment type="similarity">
    <text evidence="1 8">Belongs to the RecN family.</text>
</comment>
<dbReference type="InterPro" id="IPR027417">
    <property type="entry name" value="P-loop_NTPase"/>
</dbReference>
<reference evidence="11 12" key="1">
    <citation type="submission" date="2016-11" db="EMBL/GenBank/DDBJ databases">
        <authorList>
            <person name="Jaros S."/>
            <person name="Januszkiewicz K."/>
            <person name="Wedrychowicz H."/>
        </authorList>
    </citation>
    <scope>NUCLEOTIDE SEQUENCE [LARGE SCALE GENOMIC DNA]</scope>
    <source>
        <strain evidence="11 12">DSM 3074</strain>
    </source>
</reference>
<evidence type="ECO:0000256" key="5">
    <source>
        <dbReference type="ARBA" id="ARBA00022840"/>
    </source>
</evidence>
<dbReference type="RefSeq" id="WP_080325759.1">
    <property type="nucleotide sequence ID" value="NZ_FQYW01000010.1"/>
</dbReference>
<dbReference type="SUPFAM" id="SSF52540">
    <property type="entry name" value="P-loop containing nucleoside triphosphate hydrolases"/>
    <property type="match status" value="1"/>
</dbReference>
<gene>
    <name evidence="11" type="ORF">SAMN02745671_01380</name>
</gene>
<organism evidence="11 12">
    <name type="scientific">Anaerovibrio lipolyticus DSM 3074</name>
    <dbReference type="NCBI Taxonomy" id="1120997"/>
    <lineage>
        <taxon>Bacteria</taxon>
        <taxon>Bacillati</taxon>
        <taxon>Bacillota</taxon>
        <taxon>Negativicutes</taxon>
        <taxon>Selenomonadales</taxon>
        <taxon>Selenomonadaceae</taxon>
        <taxon>Anaerovibrio</taxon>
    </lineage>
</organism>
<keyword evidence="3" id="KW-0547">Nucleotide-binding</keyword>
<dbReference type="NCBIfam" id="TIGR00634">
    <property type="entry name" value="recN"/>
    <property type="match status" value="1"/>
</dbReference>
<dbReference type="Pfam" id="PF13476">
    <property type="entry name" value="AAA_23"/>
    <property type="match status" value="1"/>
</dbReference>
<dbReference type="CDD" id="cd03241">
    <property type="entry name" value="ABC_RecN"/>
    <property type="match status" value="2"/>
</dbReference>
<dbReference type="GO" id="GO:0009432">
    <property type="term" value="P:SOS response"/>
    <property type="evidence" value="ECO:0007669"/>
    <property type="project" value="TreeGrafter"/>
</dbReference>
<dbReference type="Proteomes" id="UP000191240">
    <property type="component" value="Unassembled WGS sequence"/>
</dbReference>
<dbReference type="GO" id="GO:0005524">
    <property type="term" value="F:ATP binding"/>
    <property type="evidence" value="ECO:0007669"/>
    <property type="project" value="UniProtKB-KW"/>
</dbReference>
<dbReference type="FunFam" id="3.40.50.300:FF:000319">
    <property type="entry name" value="DNA repair protein RecN"/>
    <property type="match status" value="1"/>
</dbReference>
<dbReference type="FunFam" id="3.40.50.300:FF:000356">
    <property type="entry name" value="DNA repair protein RecN"/>
    <property type="match status" value="1"/>
</dbReference>
<comment type="function">
    <text evidence="8">May be involved in recombinational repair of damaged DNA.</text>
</comment>
<evidence type="ECO:0000256" key="6">
    <source>
        <dbReference type="ARBA" id="ARBA00023204"/>
    </source>
</evidence>
<dbReference type="PANTHER" id="PTHR11059">
    <property type="entry name" value="DNA REPAIR PROTEIN RECN"/>
    <property type="match status" value="1"/>
</dbReference>
<dbReference type="Gene3D" id="3.40.50.300">
    <property type="entry name" value="P-loop containing nucleotide triphosphate hydrolases"/>
    <property type="match status" value="2"/>
</dbReference>
<evidence type="ECO:0000256" key="9">
    <source>
        <dbReference type="SAM" id="Coils"/>
    </source>
</evidence>
<dbReference type="PIRSF" id="PIRSF003128">
    <property type="entry name" value="RecN"/>
    <property type="match status" value="1"/>
</dbReference>
<evidence type="ECO:0000256" key="8">
    <source>
        <dbReference type="PIRNR" id="PIRNR003128"/>
    </source>
</evidence>
<dbReference type="NCBIfam" id="NF008121">
    <property type="entry name" value="PRK10869.1"/>
    <property type="match status" value="1"/>
</dbReference>
<feature type="domain" description="Rad50/SbcC-type AAA" evidence="10">
    <location>
        <begin position="5"/>
        <end position="220"/>
    </location>
</feature>
<feature type="coiled-coil region" evidence="9">
    <location>
        <begin position="326"/>
        <end position="360"/>
    </location>
</feature>
<dbReference type="EMBL" id="FQYW01000010">
    <property type="protein sequence ID" value="SHI69559.1"/>
    <property type="molecule type" value="Genomic_DNA"/>
</dbReference>
<dbReference type="InterPro" id="IPR004604">
    <property type="entry name" value="DNA_recomb/repair_RecN"/>
</dbReference>
<sequence>MLNTLTIWNFALLEQVQIDFDKGLNILTGETGAGKSILIDALGAMLGNRLSTDFIRTGADWLRVEAIFSLDNQPKVVDYLNENAIDTTEGELIITRQITSNGRGTILVNGCHTTVAVLKKLGTLLVDIHGQNENLALLNASNQYKLVDGSDDRIKVALRAYQQAFKSYKDKEHQLAEKEKSSADKEQKLEMLKWQVQEIETAQLQENEDEELEREIKKLSNAEKISNYVGEACQNLYGGGNSGIGIVSALEEVVENLRDLSRFDDSLENVTDTIKEACIQIKEAAYEVRDYGDELEFNPQLLDKLQSRMDVIDKLRKKYGATIEDIMAFKEKAQQQLNDIENYDDDIAALKQEKEKAREEATACAYRLTELRKQAGDRLSMAIEEHLHELGMPDARLEIAINEAEDLGSLGADELEILFSANPGQDMRPIQKVASGGELSRIALSIKAVTAFRDDSPASMIFDEIDTGIGGRTAQMVAERIAMVAADKQVLCITHLPQIACMADVHLYINKQVVNGMTTTSVRALTEGERVNEIARMASGVDVSAASLDNAREMLANAGIKKQQYNRNLG</sequence>
<evidence type="ECO:0000313" key="11">
    <source>
        <dbReference type="EMBL" id="SHI69559.1"/>
    </source>
</evidence>
<evidence type="ECO:0000256" key="3">
    <source>
        <dbReference type="ARBA" id="ARBA00022741"/>
    </source>
</evidence>
<dbReference type="PANTHER" id="PTHR11059:SF0">
    <property type="entry name" value="DNA REPAIR PROTEIN RECN"/>
    <property type="match status" value="1"/>
</dbReference>
<keyword evidence="4 8" id="KW-0227">DNA damage</keyword>